<keyword evidence="1" id="KW-0812">Transmembrane</keyword>
<feature type="transmembrane region" description="Helical" evidence="1">
    <location>
        <begin position="53"/>
        <end position="70"/>
    </location>
</feature>
<sequence length="145" mass="16585">MAKIRLGRGEVVLADMAPPLRSLAFPFLELIILTALSWMLIGWMDSTGVGADLRNLVVLIWAVLALWRFLQPVIRLRRRRFVVTNKRVVVMQGRSVESIPFVQIRSAHRHRGGLNIGVFGYAQPVYFPDVGRTKRVEDLIRRQLP</sequence>
<organism evidence="2 3">
    <name type="scientific">Corynebacterium meitnerae</name>
    <dbReference type="NCBI Taxonomy" id="2913498"/>
    <lineage>
        <taxon>Bacteria</taxon>
        <taxon>Bacillati</taxon>
        <taxon>Actinomycetota</taxon>
        <taxon>Actinomycetes</taxon>
        <taxon>Mycobacteriales</taxon>
        <taxon>Corynebacteriaceae</taxon>
        <taxon>Corynebacterium</taxon>
    </lineage>
</organism>
<protein>
    <recommendedName>
        <fullName evidence="4">DUF304 domain-containing protein</fullName>
    </recommendedName>
</protein>
<dbReference type="RefSeq" id="WP_269965013.1">
    <property type="nucleotide sequence ID" value="NZ_JAKMUS010000004.1"/>
</dbReference>
<dbReference type="Proteomes" id="UP001146468">
    <property type="component" value="Unassembled WGS sequence"/>
</dbReference>
<gene>
    <name evidence="2" type="ORF">L8U60_03510</name>
</gene>
<accession>A0A9X3RIM1</accession>
<reference evidence="2" key="1">
    <citation type="submission" date="2022-02" db="EMBL/GenBank/DDBJ databases">
        <title>Corynebacterium sp. from urogenital microbiome.</title>
        <authorList>
            <person name="Cappelli E.A."/>
            <person name="Ribeiro T.G."/>
            <person name="Peixe L."/>
        </authorList>
    </citation>
    <scope>NUCLEOTIDE SEQUENCE</scope>
    <source>
        <strain evidence="2">C8Ua_172</strain>
    </source>
</reference>
<evidence type="ECO:0008006" key="4">
    <source>
        <dbReference type="Google" id="ProtNLM"/>
    </source>
</evidence>
<dbReference type="EMBL" id="JAKMUS010000004">
    <property type="protein sequence ID" value="MCZ9293554.1"/>
    <property type="molecule type" value="Genomic_DNA"/>
</dbReference>
<proteinExistence type="predicted"/>
<feature type="transmembrane region" description="Helical" evidence="1">
    <location>
        <begin position="20"/>
        <end position="41"/>
    </location>
</feature>
<evidence type="ECO:0000313" key="3">
    <source>
        <dbReference type="Proteomes" id="UP001146468"/>
    </source>
</evidence>
<keyword evidence="1" id="KW-1133">Transmembrane helix</keyword>
<comment type="caution">
    <text evidence="2">The sequence shown here is derived from an EMBL/GenBank/DDBJ whole genome shotgun (WGS) entry which is preliminary data.</text>
</comment>
<evidence type="ECO:0000256" key="1">
    <source>
        <dbReference type="SAM" id="Phobius"/>
    </source>
</evidence>
<keyword evidence="3" id="KW-1185">Reference proteome</keyword>
<dbReference type="AlphaFoldDB" id="A0A9X3RIM1"/>
<keyword evidence="1" id="KW-0472">Membrane</keyword>
<evidence type="ECO:0000313" key="2">
    <source>
        <dbReference type="EMBL" id="MCZ9293554.1"/>
    </source>
</evidence>
<name>A0A9X3RIM1_9CORY</name>